<keyword evidence="3 5" id="KW-1133">Transmembrane helix</keyword>
<keyword evidence="2 5" id="KW-0812">Transmembrane</keyword>
<protein>
    <recommendedName>
        <fullName evidence="8">BI1-like protein</fullName>
    </recommendedName>
</protein>
<sequence>MAKYAVYGAAPDLEAGYGTTPALYPGISADENELRWAFIRKVYSILSIQVFLTAAVSAFVVFTPAVLEFFAAHVWVLMFMSFAPLILMCPLYYYHQQHPVNLLLLGLFTVTISLSVGISCALTNPVIVLEALLLTAVVVFSLTAYTHWAARKGYDFSFLGPILFTSLMIVLLFGFIQVFFPLGPVSQTIYGGLTALIFSAYIVYDTDNLIKRYSYDEYIWASVALYLDIVNLFLALLEILRSIQDN</sequence>
<comment type="subcellular location">
    <subcellularLocation>
        <location evidence="1">Membrane</location>
        <topology evidence="1">Multi-pass membrane protein</topology>
    </subcellularLocation>
</comment>
<organism evidence="6 7">
    <name type="scientific">Ceratodon purpureus</name>
    <name type="common">Fire moss</name>
    <name type="synonym">Dicranum purpureum</name>
    <dbReference type="NCBI Taxonomy" id="3225"/>
    <lineage>
        <taxon>Eukaryota</taxon>
        <taxon>Viridiplantae</taxon>
        <taxon>Streptophyta</taxon>
        <taxon>Embryophyta</taxon>
        <taxon>Bryophyta</taxon>
        <taxon>Bryophytina</taxon>
        <taxon>Bryopsida</taxon>
        <taxon>Dicranidae</taxon>
        <taxon>Pseudoditrichales</taxon>
        <taxon>Ditrichaceae</taxon>
        <taxon>Ceratodon</taxon>
    </lineage>
</organism>
<proteinExistence type="inferred from homology"/>
<feature type="transmembrane region" description="Helical" evidence="5">
    <location>
        <begin position="72"/>
        <end position="93"/>
    </location>
</feature>
<reference evidence="6" key="1">
    <citation type="submission" date="2020-06" db="EMBL/GenBank/DDBJ databases">
        <title>WGS assembly of Ceratodon purpureus strain R40.</title>
        <authorList>
            <person name="Carey S.B."/>
            <person name="Jenkins J."/>
            <person name="Shu S."/>
            <person name="Lovell J.T."/>
            <person name="Sreedasyam A."/>
            <person name="Maumus F."/>
            <person name="Tiley G.P."/>
            <person name="Fernandez-Pozo N."/>
            <person name="Barry K."/>
            <person name="Chen C."/>
            <person name="Wang M."/>
            <person name="Lipzen A."/>
            <person name="Daum C."/>
            <person name="Saski C.A."/>
            <person name="Payton A.C."/>
            <person name="Mcbreen J.C."/>
            <person name="Conrad R.E."/>
            <person name="Kollar L.M."/>
            <person name="Olsson S."/>
            <person name="Huttunen S."/>
            <person name="Landis J.B."/>
            <person name="Wickett N.J."/>
            <person name="Johnson M.G."/>
            <person name="Rensing S.A."/>
            <person name="Grimwood J."/>
            <person name="Schmutz J."/>
            <person name="Mcdaniel S.F."/>
        </authorList>
    </citation>
    <scope>NUCLEOTIDE SEQUENCE</scope>
    <source>
        <strain evidence="6">R40</strain>
    </source>
</reference>
<dbReference type="InterPro" id="IPR006214">
    <property type="entry name" value="Bax_inhibitor_1-related"/>
</dbReference>
<accession>A0A8T0I7D5</accession>
<comment type="caution">
    <text evidence="6">The sequence shown here is derived from an EMBL/GenBank/DDBJ whole genome shotgun (WGS) entry which is preliminary data.</text>
</comment>
<dbReference type="EMBL" id="CM026424">
    <property type="protein sequence ID" value="KAG0578895.1"/>
    <property type="molecule type" value="Genomic_DNA"/>
</dbReference>
<evidence type="ECO:0000256" key="3">
    <source>
        <dbReference type="ARBA" id="ARBA00022989"/>
    </source>
</evidence>
<dbReference type="Pfam" id="PF01027">
    <property type="entry name" value="Bax1-I"/>
    <property type="match status" value="1"/>
</dbReference>
<feature type="transmembrane region" description="Helical" evidence="5">
    <location>
        <begin position="100"/>
        <end position="119"/>
    </location>
</feature>
<keyword evidence="7" id="KW-1185">Reference proteome</keyword>
<dbReference type="OrthoDB" id="7933078at2759"/>
<keyword evidence="4 5" id="KW-0472">Membrane</keyword>
<dbReference type="AlphaFoldDB" id="A0A8T0I7D5"/>
<feature type="transmembrane region" description="Helical" evidence="5">
    <location>
        <begin position="125"/>
        <end position="146"/>
    </location>
</feature>
<dbReference type="GO" id="GO:0016020">
    <property type="term" value="C:membrane"/>
    <property type="evidence" value="ECO:0007669"/>
    <property type="project" value="UniProtKB-SubCell"/>
</dbReference>
<feature type="transmembrane region" description="Helical" evidence="5">
    <location>
        <begin position="42"/>
        <end position="66"/>
    </location>
</feature>
<comment type="similarity">
    <text evidence="5">Belongs to the BI1 family.</text>
</comment>
<feature type="transmembrane region" description="Helical" evidence="5">
    <location>
        <begin position="188"/>
        <end position="206"/>
    </location>
</feature>
<evidence type="ECO:0000313" key="6">
    <source>
        <dbReference type="EMBL" id="KAG0578895.1"/>
    </source>
</evidence>
<evidence type="ECO:0000313" key="7">
    <source>
        <dbReference type="Proteomes" id="UP000822688"/>
    </source>
</evidence>
<dbReference type="Proteomes" id="UP000822688">
    <property type="component" value="Chromosome 4"/>
</dbReference>
<dbReference type="PANTHER" id="PTHR23291">
    <property type="entry name" value="BAX INHIBITOR-RELATED"/>
    <property type="match status" value="1"/>
</dbReference>
<evidence type="ECO:0000256" key="5">
    <source>
        <dbReference type="RuleBase" id="RU004379"/>
    </source>
</evidence>
<gene>
    <name evidence="6" type="ORF">KC19_4G057800</name>
</gene>
<feature type="transmembrane region" description="Helical" evidence="5">
    <location>
        <begin position="218"/>
        <end position="240"/>
    </location>
</feature>
<evidence type="ECO:0000256" key="1">
    <source>
        <dbReference type="ARBA" id="ARBA00004141"/>
    </source>
</evidence>
<feature type="transmembrane region" description="Helical" evidence="5">
    <location>
        <begin position="158"/>
        <end position="182"/>
    </location>
</feature>
<evidence type="ECO:0000256" key="2">
    <source>
        <dbReference type="ARBA" id="ARBA00022692"/>
    </source>
</evidence>
<name>A0A8T0I7D5_CERPU</name>
<dbReference type="PANTHER" id="PTHR23291:SF50">
    <property type="entry name" value="PROTEIN LIFEGUARD 4"/>
    <property type="match status" value="1"/>
</dbReference>
<evidence type="ECO:0008006" key="8">
    <source>
        <dbReference type="Google" id="ProtNLM"/>
    </source>
</evidence>
<evidence type="ECO:0000256" key="4">
    <source>
        <dbReference type="ARBA" id="ARBA00023136"/>
    </source>
</evidence>